<keyword evidence="11" id="KW-0010">Activator</keyword>
<dbReference type="RefSeq" id="WP_253832882.1">
    <property type="nucleotide sequence ID" value="NZ_JAMTCS010000002.1"/>
</dbReference>
<dbReference type="InterPro" id="IPR010316">
    <property type="entry name" value="AlkA_N"/>
</dbReference>
<comment type="catalytic activity">
    <reaction evidence="1">
        <text>Hydrolysis of alkylated DNA, releasing 3-methyladenine, 3-methylguanine, 7-methylguanine and 7-methyladenine.</text>
        <dbReference type="EC" id="3.2.2.21"/>
    </reaction>
</comment>
<keyword evidence="7" id="KW-0227">DNA damage</keyword>
<evidence type="ECO:0000256" key="6">
    <source>
        <dbReference type="ARBA" id="ARBA00022723"/>
    </source>
</evidence>
<dbReference type="GO" id="GO:0008168">
    <property type="term" value="F:methyltransferase activity"/>
    <property type="evidence" value="ECO:0007669"/>
    <property type="project" value="UniProtKB-KW"/>
</dbReference>
<dbReference type="Proteomes" id="UP001139493">
    <property type="component" value="Unassembled WGS sequence"/>
</dbReference>
<evidence type="ECO:0000313" key="17">
    <source>
        <dbReference type="Proteomes" id="UP001139493"/>
    </source>
</evidence>
<dbReference type="InterPro" id="IPR018062">
    <property type="entry name" value="HTH_AraC-typ_CS"/>
</dbReference>
<reference evidence="16" key="1">
    <citation type="submission" date="2022-06" db="EMBL/GenBank/DDBJ databases">
        <title>Genomic Encyclopedia of Archaeal and Bacterial Type Strains, Phase II (KMG-II): from individual species to whole genera.</title>
        <authorList>
            <person name="Goeker M."/>
        </authorList>
    </citation>
    <scope>NUCLEOTIDE SEQUENCE</scope>
    <source>
        <strain evidence="16">DSM 26652</strain>
    </source>
</reference>
<protein>
    <recommendedName>
        <fullName evidence="3">DNA-3-methyladenine glycosylase II</fullName>
        <ecNumber evidence="3">3.2.2.21</ecNumber>
    </recommendedName>
</protein>
<dbReference type="GO" id="GO:0043916">
    <property type="term" value="F:DNA-7-methylguanine glycosylase activity"/>
    <property type="evidence" value="ECO:0007669"/>
    <property type="project" value="TreeGrafter"/>
</dbReference>
<dbReference type="GO" id="GO:0005737">
    <property type="term" value="C:cytoplasm"/>
    <property type="evidence" value="ECO:0007669"/>
    <property type="project" value="TreeGrafter"/>
</dbReference>
<evidence type="ECO:0000256" key="12">
    <source>
        <dbReference type="ARBA" id="ARBA00023163"/>
    </source>
</evidence>
<dbReference type="EC" id="3.2.2.21" evidence="3"/>
<keyword evidence="4" id="KW-0489">Methyltransferase</keyword>
<keyword evidence="12" id="KW-0804">Transcription</keyword>
<dbReference type="PANTHER" id="PTHR43003">
    <property type="entry name" value="DNA-3-METHYLADENINE GLYCOSYLASE"/>
    <property type="match status" value="1"/>
</dbReference>
<dbReference type="PANTHER" id="PTHR43003:SF13">
    <property type="entry name" value="DNA-3-METHYLADENINE GLYCOSYLASE 2"/>
    <property type="match status" value="1"/>
</dbReference>
<evidence type="ECO:0000256" key="2">
    <source>
        <dbReference type="ARBA" id="ARBA00001947"/>
    </source>
</evidence>
<keyword evidence="6" id="KW-0479">Metal-binding</keyword>
<dbReference type="InterPro" id="IPR018060">
    <property type="entry name" value="HTH_AraC"/>
</dbReference>
<dbReference type="InterPro" id="IPR011257">
    <property type="entry name" value="DNA_glycosylase"/>
</dbReference>
<evidence type="ECO:0000256" key="11">
    <source>
        <dbReference type="ARBA" id="ARBA00023159"/>
    </source>
</evidence>
<proteinExistence type="predicted"/>
<dbReference type="InterPro" id="IPR009057">
    <property type="entry name" value="Homeodomain-like_sf"/>
</dbReference>
<dbReference type="SUPFAM" id="SSF57884">
    <property type="entry name" value="Ada DNA repair protein, N-terminal domain (N-Ada 10)"/>
    <property type="match status" value="1"/>
</dbReference>
<evidence type="ECO:0000313" key="16">
    <source>
        <dbReference type="EMBL" id="MCP2263376.1"/>
    </source>
</evidence>
<dbReference type="Pfam" id="PF06029">
    <property type="entry name" value="AlkA_N"/>
    <property type="match status" value="1"/>
</dbReference>
<dbReference type="SMART" id="SM00342">
    <property type="entry name" value="HTH_ARAC"/>
    <property type="match status" value="1"/>
</dbReference>
<dbReference type="GO" id="GO:0008725">
    <property type="term" value="F:DNA-3-methyladenine glycosylase activity"/>
    <property type="evidence" value="ECO:0007669"/>
    <property type="project" value="TreeGrafter"/>
</dbReference>
<evidence type="ECO:0000256" key="5">
    <source>
        <dbReference type="ARBA" id="ARBA00022679"/>
    </source>
</evidence>
<dbReference type="PROSITE" id="PS01124">
    <property type="entry name" value="HTH_ARAC_FAMILY_2"/>
    <property type="match status" value="1"/>
</dbReference>
<dbReference type="Pfam" id="PF12833">
    <property type="entry name" value="HTH_18"/>
    <property type="match status" value="1"/>
</dbReference>
<dbReference type="Gene3D" id="1.10.10.60">
    <property type="entry name" value="Homeodomain-like"/>
    <property type="match status" value="1"/>
</dbReference>
<dbReference type="GO" id="GO:0032131">
    <property type="term" value="F:alkylated DNA binding"/>
    <property type="evidence" value="ECO:0007669"/>
    <property type="project" value="TreeGrafter"/>
</dbReference>
<dbReference type="GO" id="GO:0032259">
    <property type="term" value="P:methylation"/>
    <property type="evidence" value="ECO:0007669"/>
    <property type="project" value="UniProtKB-KW"/>
</dbReference>
<evidence type="ECO:0000256" key="7">
    <source>
        <dbReference type="ARBA" id="ARBA00022763"/>
    </source>
</evidence>
<dbReference type="GO" id="GO:0032993">
    <property type="term" value="C:protein-DNA complex"/>
    <property type="evidence" value="ECO:0007669"/>
    <property type="project" value="TreeGrafter"/>
</dbReference>
<evidence type="ECO:0000256" key="10">
    <source>
        <dbReference type="ARBA" id="ARBA00023125"/>
    </source>
</evidence>
<evidence type="ECO:0000256" key="3">
    <source>
        <dbReference type="ARBA" id="ARBA00012000"/>
    </source>
</evidence>
<evidence type="ECO:0000259" key="15">
    <source>
        <dbReference type="PROSITE" id="PS01124"/>
    </source>
</evidence>
<dbReference type="GO" id="GO:0006307">
    <property type="term" value="P:DNA alkylation repair"/>
    <property type="evidence" value="ECO:0007669"/>
    <property type="project" value="TreeGrafter"/>
</dbReference>
<accession>A0A9X2G7K8</accession>
<dbReference type="GO" id="GO:0043565">
    <property type="term" value="F:sequence-specific DNA binding"/>
    <property type="evidence" value="ECO:0007669"/>
    <property type="project" value="InterPro"/>
</dbReference>
<dbReference type="Gene3D" id="1.10.1670.10">
    <property type="entry name" value="Helix-hairpin-Helix base-excision DNA repair enzymes (C-terminal)"/>
    <property type="match status" value="1"/>
</dbReference>
<dbReference type="SMART" id="SM00478">
    <property type="entry name" value="ENDO3c"/>
    <property type="match status" value="1"/>
</dbReference>
<dbReference type="InterPro" id="IPR003265">
    <property type="entry name" value="HhH-GPD_domain"/>
</dbReference>
<sequence>MTDVELRDPAFAERYRAIAARDPRFDGQFYTAVRTTGIYCRPSCPARTPKAENVSFYLTSAAAHEAGYRACKRCLPEAAPGTPEWDLRRDLVGRAMRLVADGVVDRDGVSGLASRLGYSERQLHRLLVGELGAGPLALARAQRAQTARALLVGTSLRLADVAFAAGFGSIRQFNDTVSEVFGTTPSELRARRTAREVGPLPRDRSIDGPISRQGTDLGGGVRVALMLPVREPFDAAGVLRFLAVRALPGVESAELGPTVLRYARTVALPHGPGAFEVRVTRPGTGRVELDLELADLADAPVAVARVRRLLDLDADPVAVDHALAHDPALAPSVAAVPGIRVPGAVDPAELLVRAVVGQQISVAAARTHLTRLAHGAGSPYASAFEGLDRLFPTAQQIAGPAPDAPARSAAEAHLRLPARILGTVLAAARDLADGSLTLSVGDDPDDLRRRLVARPGIGPWTAGYVTLRVLGDPDVLMDGDVALLAGARNLGLVDAEASRPHQFKELARRGAVWAPWRSYAAMHLWRSA</sequence>
<keyword evidence="13" id="KW-0234">DNA repair</keyword>
<feature type="compositionally biased region" description="Basic and acidic residues" evidence="14">
    <location>
        <begin position="194"/>
        <end position="206"/>
    </location>
</feature>
<evidence type="ECO:0000256" key="14">
    <source>
        <dbReference type="SAM" id="MobiDB-lite"/>
    </source>
</evidence>
<dbReference type="FunFam" id="3.40.10.10:FF:000001">
    <property type="entry name" value="DNA-3-methyladenine glycosylase 2"/>
    <property type="match status" value="1"/>
</dbReference>
<keyword evidence="5" id="KW-0808">Transferase</keyword>
<dbReference type="Gene3D" id="3.40.10.10">
    <property type="entry name" value="DNA Methylphosphotriester Repair Domain"/>
    <property type="match status" value="1"/>
</dbReference>
<dbReference type="InterPro" id="IPR023170">
    <property type="entry name" value="HhH_base_excis_C"/>
</dbReference>
<dbReference type="InterPro" id="IPR004026">
    <property type="entry name" value="Ada_DNA_repair_Zn-bd"/>
</dbReference>
<dbReference type="InterPro" id="IPR035451">
    <property type="entry name" value="Ada-like_dom_sf"/>
</dbReference>
<evidence type="ECO:0000256" key="4">
    <source>
        <dbReference type="ARBA" id="ARBA00022603"/>
    </source>
</evidence>
<keyword evidence="9" id="KW-0805">Transcription regulation</keyword>
<dbReference type="Pfam" id="PF02805">
    <property type="entry name" value="Ada_Zn_binding"/>
    <property type="match status" value="1"/>
</dbReference>
<organism evidence="16 17">
    <name type="scientific">Promicromonospora thailandica</name>
    <dbReference type="NCBI Taxonomy" id="765201"/>
    <lineage>
        <taxon>Bacteria</taxon>
        <taxon>Bacillati</taxon>
        <taxon>Actinomycetota</taxon>
        <taxon>Actinomycetes</taxon>
        <taxon>Micrococcales</taxon>
        <taxon>Promicromonosporaceae</taxon>
        <taxon>Promicromonospora</taxon>
    </lineage>
</organism>
<evidence type="ECO:0000256" key="8">
    <source>
        <dbReference type="ARBA" id="ARBA00022833"/>
    </source>
</evidence>
<dbReference type="PROSITE" id="PS00041">
    <property type="entry name" value="HTH_ARAC_FAMILY_1"/>
    <property type="match status" value="1"/>
</dbReference>
<dbReference type="EMBL" id="JAMTCS010000002">
    <property type="protein sequence ID" value="MCP2263376.1"/>
    <property type="molecule type" value="Genomic_DNA"/>
</dbReference>
<gene>
    <name evidence="16" type="ORF">APR03_000707</name>
</gene>
<evidence type="ECO:0000256" key="13">
    <source>
        <dbReference type="ARBA" id="ARBA00023204"/>
    </source>
</evidence>
<dbReference type="SUPFAM" id="SSF46689">
    <property type="entry name" value="Homeodomain-like"/>
    <property type="match status" value="1"/>
</dbReference>
<keyword evidence="10" id="KW-0238">DNA-binding</keyword>
<dbReference type="CDD" id="cd00056">
    <property type="entry name" value="ENDO3c"/>
    <property type="match status" value="1"/>
</dbReference>
<name>A0A9X2G7K8_9MICO</name>
<feature type="domain" description="HTH araC/xylS-type" evidence="15">
    <location>
        <begin position="93"/>
        <end position="191"/>
    </location>
</feature>
<dbReference type="InterPro" id="IPR037046">
    <property type="entry name" value="AlkA_N_sf"/>
</dbReference>
<dbReference type="SMART" id="SM01009">
    <property type="entry name" value="AlkA_N"/>
    <property type="match status" value="1"/>
</dbReference>
<dbReference type="Gene3D" id="3.30.310.20">
    <property type="entry name" value="DNA-3-methyladenine glycosylase AlkA, N-terminal domain"/>
    <property type="match status" value="1"/>
</dbReference>
<comment type="cofactor">
    <cofactor evidence="2">
        <name>Zn(2+)</name>
        <dbReference type="ChEBI" id="CHEBI:29105"/>
    </cofactor>
</comment>
<evidence type="ECO:0000256" key="9">
    <source>
        <dbReference type="ARBA" id="ARBA00023015"/>
    </source>
</evidence>
<evidence type="ECO:0000256" key="1">
    <source>
        <dbReference type="ARBA" id="ARBA00000086"/>
    </source>
</evidence>
<dbReference type="GO" id="GO:0008270">
    <property type="term" value="F:zinc ion binding"/>
    <property type="evidence" value="ECO:0007669"/>
    <property type="project" value="InterPro"/>
</dbReference>
<dbReference type="Gene3D" id="1.10.340.30">
    <property type="entry name" value="Hypothetical protein, domain 2"/>
    <property type="match status" value="1"/>
</dbReference>
<dbReference type="GO" id="GO:0006285">
    <property type="term" value="P:base-excision repair, AP site formation"/>
    <property type="evidence" value="ECO:0007669"/>
    <property type="project" value="TreeGrafter"/>
</dbReference>
<dbReference type="GO" id="GO:0003700">
    <property type="term" value="F:DNA-binding transcription factor activity"/>
    <property type="evidence" value="ECO:0007669"/>
    <property type="project" value="InterPro"/>
</dbReference>
<comment type="caution">
    <text evidence="16">The sequence shown here is derived from an EMBL/GenBank/DDBJ whole genome shotgun (WGS) entry which is preliminary data.</text>
</comment>
<keyword evidence="17" id="KW-1185">Reference proteome</keyword>
<dbReference type="InterPro" id="IPR051912">
    <property type="entry name" value="Alkylbase_DNA_Glycosylase/TA"/>
</dbReference>
<feature type="region of interest" description="Disordered" evidence="14">
    <location>
        <begin position="194"/>
        <end position="213"/>
    </location>
</feature>
<dbReference type="AlphaFoldDB" id="A0A9X2G7K8"/>
<keyword evidence="8" id="KW-0862">Zinc</keyword>
<dbReference type="SUPFAM" id="SSF55945">
    <property type="entry name" value="TATA-box binding protein-like"/>
    <property type="match status" value="1"/>
</dbReference>
<dbReference type="SUPFAM" id="SSF48150">
    <property type="entry name" value="DNA-glycosylase"/>
    <property type="match status" value="1"/>
</dbReference>